<reference evidence="2 3" key="1">
    <citation type="journal article" date="2019" name="Mol. Ecol. Resour.">
        <title>Improving Illumina assemblies with Hi-C and long reads: an example with the North African dromedary.</title>
        <authorList>
            <person name="Elbers J.P."/>
            <person name="Rogers M.F."/>
            <person name="Perelman P.L."/>
            <person name="Proskuryakova A.A."/>
            <person name="Serdyukova N.A."/>
            <person name="Johnson W.E."/>
            <person name="Horin P."/>
            <person name="Corander J."/>
            <person name="Murphy D."/>
            <person name="Burger P.A."/>
        </authorList>
    </citation>
    <scope>NUCLEOTIDE SEQUENCE [LARGE SCALE GENOMIC DNA]</scope>
    <source>
        <strain evidence="2">Drom800</strain>
        <tissue evidence="2">Blood</tissue>
    </source>
</reference>
<sequence length="93" mass="10230">MVITVVMKTRPSQVLITLKDRSLAQQTQKDIGSLLPAPGPLHSPPSQSQRVEEGSVGSAWRSKWLIFVKRPPLGSCADVWGYQTPTGIKFQSK</sequence>
<name>A0A5N4EJ39_CAMDR</name>
<dbReference type="Proteomes" id="UP000299084">
    <property type="component" value="Unassembled WGS sequence"/>
</dbReference>
<comment type="caution">
    <text evidence="2">The sequence shown here is derived from an EMBL/GenBank/DDBJ whole genome shotgun (WGS) entry which is preliminary data.</text>
</comment>
<proteinExistence type="predicted"/>
<evidence type="ECO:0000313" key="2">
    <source>
        <dbReference type="EMBL" id="KAB1283016.1"/>
    </source>
</evidence>
<dbReference type="EMBL" id="JWIN03000001">
    <property type="protein sequence ID" value="KAB1283016.1"/>
    <property type="molecule type" value="Genomic_DNA"/>
</dbReference>
<protein>
    <submittedName>
        <fullName evidence="2">Uncharacterized protein</fullName>
    </submittedName>
</protein>
<feature type="region of interest" description="Disordered" evidence="1">
    <location>
        <begin position="27"/>
        <end position="54"/>
    </location>
</feature>
<gene>
    <name evidence="2" type="ORF">Cadr_000000567</name>
</gene>
<keyword evidence="3" id="KW-1185">Reference proteome</keyword>
<organism evidence="2 3">
    <name type="scientific">Camelus dromedarius</name>
    <name type="common">Dromedary</name>
    <name type="synonym">Arabian camel</name>
    <dbReference type="NCBI Taxonomy" id="9838"/>
    <lineage>
        <taxon>Eukaryota</taxon>
        <taxon>Metazoa</taxon>
        <taxon>Chordata</taxon>
        <taxon>Craniata</taxon>
        <taxon>Vertebrata</taxon>
        <taxon>Euteleostomi</taxon>
        <taxon>Mammalia</taxon>
        <taxon>Eutheria</taxon>
        <taxon>Laurasiatheria</taxon>
        <taxon>Artiodactyla</taxon>
        <taxon>Tylopoda</taxon>
        <taxon>Camelidae</taxon>
        <taxon>Camelus</taxon>
    </lineage>
</organism>
<dbReference type="AlphaFoldDB" id="A0A5N4EJ39"/>
<evidence type="ECO:0000313" key="3">
    <source>
        <dbReference type="Proteomes" id="UP000299084"/>
    </source>
</evidence>
<accession>A0A5N4EJ39</accession>
<evidence type="ECO:0000256" key="1">
    <source>
        <dbReference type="SAM" id="MobiDB-lite"/>
    </source>
</evidence>